<dbReference type="Proteomes" id="UP001174932">
    <property type="component" value="Unassembled WGS sequence"/>
</dbReference>
<dbReference type="SUPFAM" id="SSF47413">
    <property type="entry name" value="lambda repressor-like DNA-binding domains"/>
    <property type="match status" value="1"/>
</dbReference>
<name>A0ABT8YUT4_9HYPH</name>
<dbReference type="Gene3D" id="1.10.260.40">
    <property type="entry name" value="lambda repressor-like DNA-binding domains"/>
    <property type="match status" value="1"/>
</dbReference>
<feature type="domain" description="HTH cro/C1-type" evidence="1">
    <location>
        <begin position="26"/>
        <end position="70"/>
    </location>
</feature>
<comment type="caution">
    <text evidence="2">The sequence shown here is derived from an EMBL/GenBank/DDBJ whole genome shotgun (WGS) entry which is preliminary data.</text>
</comment>
<dbReference type="SMART" id="SM00530">
    <property type="entry name" value="HTH_XRE"/>
    <property type="match status" value="1"/>
</dbReference>
<dbReference type="EMBL" id="JAUOZU010000025">
    <property type="protein sequence ID" value="MDO6967027.1"/>
    <property type="molecule type" value="Genomic_DNA"/>
</dbReference>
<dbReference type="PROSITE" id="PS50943">
    <property type="entry name" value="HTH_CROC1"/>
    <property type="match status" value="1"/>
</dbReference>
<gene>
    <name evidence="2" type="ORF">Q4481_23980</name>
</gene>
<dbReference type="InterPro" id="IPR001387">
    <property type="entry name" value="Cro/C1-type_HTH"/>
</dbReference>
<evidence type="ECO:0000313" key="2">
    <source>
        <dbReference type="EMBL" id="MDO6967027.1"/>
    </source>
</evidence>
<accession>A0ABT8YUT4</accession>
<protein>
    <submittedName>
        <fullName evidence="2">Helix-turn-helix transcriptional regulator</fullName>
    </submittedName>
</protein>
<dbReference type="RefSeq" id="WP_304378956.1">
    <property type="nucleotide sequence ID" value="NZ_JAUOZU010000025.1"/>
</dbReference>
<evidence type="ECO:0000259" key="1">
    <source>
        <dbReference type="PROSITE" id="PS50943"/>
    </source>
</evidence>
<dbReference type="InterPro" id="IPR010982">
    <property type="entry name" value="Lambda_DNA-bd_dom_sf"/>
</dbReference>
<dbReference type="CDD" id="cd00093">
    <property type="entry name" value="HTH_XRE"/>
    <property type="match status" value="1"/>
</dbReference>
<reference evidence="2" key="2">
    <citation type="submission" date="2023-07" db="EMBL/GenBank/DDBJ databases">
        <authorList>
            <person name="Shen H."/>
        </authorList>
    </citation>
    <scope>NUCLEOTIDE SEQUENCE</scope>
    <source>
        <strain evidence="2">TNR-22</strain>
    </source>
</reference>
<keyword evidence="3" id="KW-1185">Reference proteome</keyword>
<reference evidence="2" key="1">
    <citation type="journal article" date="2015" name="Int. J. Syst. Evol. Microbiol.">
        <title>Rhizobium alvei sp. nov., isolated from a freshwater river.</title>
        <authorList>
            <person name="Sheu S.Y."/>
            <person name="Huang H.W."/>
            <person name="Young C.C."/>
            <person name="Chen W.M."/>
        </authorList>
    </citation>
    <scope>NUCLEOTIDE SEQUENCE</scope>
    <source>
        <strain evidence="2">TNR-22</strain>
    </source>
</reference>
<proteinExistence type="predicted"/>
<sequence>MGDDKNNLKLIGDRLTLVRKTRGFPSREAFAEAFGIPKRTLEKYEQGVSELPTRLQQWLATVHGVNLTWLMTGAGDMFDDPSKAPPPAANFDIVLLQKLHDAVQAVYVECKRTPPPRAITADAGELYNELLGMVGDIRDKAVVTAVIPILRDRFKERISKAEPGSTKAVGS</sequence>
<evidence type="ECO:0000313" key="3">
    <source>
        <dbReference type="Proteomes" id="UP001174932"/>
    </source>
</evidence>
<organism evidence="2 3">
    <name type="scientific">Rhizobium alvei</name>
    <dbReference type="NCBI Taxonomy" id="1132659"/>
    <lineage>
        <taxon>Bacteria</taxon>
        <taxon>Pseudomonadati</taxon>
        <taxon>Pseudomonadota</taxon>
        <taxon>Alphaproteobacteria</taxon>
        <taxon>Hyphomicrobiales</taxon>
        <taxon>Rhizobiaceae</taxon>
        <taxon>Rhizobium/Agrobacterium group</taxon>
        <taxon>Rhizobium</taxon>
    </lineage>
</organism>